<keyword evidence="3" id="KW-1185">Reference proteome</keyword>
<evidence type="ECO:0000313" key="3">
    <source>
        <dbReference type="Proteomes" id="UP000275846"/>
    </source>
</evidence>
<sequence length="264" mass="28963">MQCTDSHALSPPPPPLWTCAVRDFALTGTPPTSLSGSLAQGTFIRKLLALTDRQLTDELFERMPEPPLTSAQPCLPAVPSDGRGLCEQDQPEETETQQPAPNRTVDEPASADRLSEPRASPSPTRLSYPPSDFFLLHGSSRDQSSSVPRRSYSRSPRHEYQLKPFLSRYSDHSLSPTGLNTLNPSSGGSHVSFSPVRWARPSSRTWDRSALYALEVIGMIFVGRKLTKVPRIVFGTLAHPGRQPFIMALTIITMTTHSEGQTAA</sequence>
<dbReference type="AlphaFoldDB" id="A0A3P7ETX0"/>
<dbReference type="EMBL" id="UYSU01040790">
    <property type="protein sequence ID" value="VDM02588.1"/>
    <property type="molecule type" value="Genomic_DNA"/>
</dbReference>
<protein>
    <submittedName>
        <fullName evidence="2">Uncharacterized protein</fullName>
    </submittedName>
</protein>
<feature type="region of interest" description="Disordered" evidence="1">
    <location>
        <begin position="64"/>
        <end position="156"/>
    </location>
</feature>
<gene>
    <name evidence="2" type="ORF">SSLN_LOCUS16202</name>
</gene>
<evidence type="ECO:0000256" key="1">
    <source>
        <dbReference type="SAM" id="MobiDB-lite"/>
    </source>
</evidence>
<accession>A0A3P7ETX0</accession>
<name>A0A3P7ETX0_SCHSO</name>
<reference evidence="2 3" key="1">
    <citation type="submission" date="2018-11" db="EMBL/GenBank/DDBJ databases">
        <authorList>
            <consortium name="Pathogen Informatics"/>
        </authorList>
    </citation>
    <scope>NUCLEOTIDE SEQUENCE [LARGE SCALE GENOMIC DNA]</scope>
    <source>
        <strain evidence="2 3">NST_G2</strain>
    </source>
</reference>
<feature type="compositionally biased region" description="Low complexity" evidence="1">
    <location>
        <begin position="144"/>
        <end position="154"/>
    </location>
</feature>
<dbReference type="Proteomes" id="UP000275846">
    <property type="component" value="Unassembled WGS sequence"/>
</dbReference>
<proteinExistence type="predicted"/>
<evidence type="ECO:0000313" key="2">
    <source>
        <dbReference type="EMBL" id="VDM02588.1"/>
    </source>
</evidence>
<organism evidence="2 3">
    <name type="scientific">Schistocephalus solidus</name>
    <name type="common">Tapeworm</name>
    <dbReference type="NCBI Taxonomy" id="70667"/>
    <lineage>
        <taxon>Eukaryota</taxon>
        <taxon>Metazoa</taxon>
        <taxon>Spiralia</taxon>
        <taxon>Lophotrochozoa</taxon>
        <taxon>Platyhelminthes</taxon>
        <taxon>Cestoda</taxon>
        <taxon>Eucestoda</taxon>
        <taxon>Diphyllobothriidea</taxon>
        <taxon>Diphyllobothriidae</taxon>
        <taxon>Schistocephalus</taxon>
    </lineage>
</organism>